<dbReference type="AlphaFoldDB" id="A0A167X983"/>
<dbReference type="EMBL" id="KV417766">
    <property type="protein sequence ID" value="KZP06963.1"/>
    <property type="molecule type" value="Genomic_DNA"/>
</dbReference>
<dbReference type="Proteomes" id="UP000076532">
    <property type="component" value="Unassembled WGS sequence"/>
</dbReference>
<evidence type="ECO:0000313" key="2">
    <source>
        <dbReference type="Proteomes" id="UP000076532"/>
    </source>
</evidence>
<feature type="non-terminal residue" evidence="1">
    <location>
        <position position="64"/>
    </location>
</feature>
<gene>
    <name evidence="1" type="ORF">FIBSPDRAFT_876000</name>
</gene>
<keyword evidence="2" id="KW-1185">Reference proteome</keyword>
<evidence type="ECO:0000313" key="1">
    <source>
        <dbReference type="EMBL" id="KZP06963.1"/>
    </source>
</evidence>
<proteinExistence type="predicted"/>
<protein>
    <submittedName>
        <fullName evidence="1">Uncharacterized protein</fullName>
    </submittedName>
</protein>
<sequence>MSTGAQLEVSVVKVLGICEGIEVHLHGDVHEGEEVNWENNYRLDYNPHSSSQSLRREGPAALVC</sequence>
<accession>A0A167X983</accession>
<name>A0A167X983_9AGAM</name>
<organism evidence="1 2">
    <name type="scientific">Athelia psychrophila</name>
    <dbReference type="NCBI Taxonomy" id="1759441"/>
    <lineage>
        <taxon>Eukaryota</taxon>
        <taxon>Fungi</taxon>
        <taxon>Dikarya</taxon>
        <taxon>Basidiomycota</taxon>
        <taxon>Agaricomycotina</taxon>
        <taxon>Agaricomycetes</taxon>
        <taxon>Agaricomycetidae</taxon>
        <taxon>Atheliales</taxon>
        <taxon>Atheliaceae</taxon>
        <taxon>Athelia</taxon>
    </lineage>
</organism>
<reference evidence="1 2" key="1">
    <citation type="journal article" date="2016" name="Mol. Biol. Evol.">
        <title>Comparative Genomics of Early-Diverging Mushroom-Forming Fungi Provides Insights into the Origins of Lignocellulose Decay Capabilities.</title>
        <authorList>
            <person name="Nagy L.G."/>
            <person name="Riley R."/>
            <person name="Tritt A."/>
            <person name="Adam C."/>
            <person name="Daum C."/>
            <person name="Floudas D."/>
            <person name="Sun H."/>
            <person name="Yadav J.S."/>
            <person name="Pangilinan J."/>
            <person name="Larsson K.H."/>
            <person name="Matsuura K."/>
            <person name="Barry K."/>
            <person name="Labutti K."/>
            <person name="Kuo R."/>
            <person name="Ohm R.A."/>
            <person name="Bhattacharya S.S."/>
            <person name="Shirouzu T."/>
            <person name="Yoshinaga Y."/>
            <person name="Martin F.M."/>
            <person name="Grigoriev I.V."/>
            <person name="Hibbett D.S."/>
        </authorList>
    </citation>
    <scope>NUCLEOTIDE SEQUENCE [LARGE SCALE GENOMIC DNA]</scope>
    <source>
        <strain evidence="1 2">CBS 109695</strain>
    </source>
</reference>